<dbReference type="AlphaFoldDB" id="A0AAW0C4Q4"/>
<gene>
    <name evidence="6" type="ORF">R3P38DRAFT_729719</name>
</gene>
<dbReference type="InterPro" id="IPR006084">
    <property type="entry name" value="XPG/Rad2"/>
</dbReference>
<evidence type="ECO:0000313" key="7">
    <source>
        <dbReference type="Proteomes" id="UP001362999"/>
    </source>
</evidence>
<keyword evidence="2" id="KW-0378">Hydrolase</keyword>
<feature type="domain" description="XPG-I" evidence="4">
    <location>
        <begin position="161"/>
        <end position="235"/>
    </location>
</feature>
<dbReference type="InterPro" id="IPR029060">
    <property type="entry name" value="PIN-like_dom_sf"/>
</dbReference>
<organism evidence="6 7">
    <name type="scientific">Favolaschia claudopus</name>
    <dbReference type="NCBI Taxonomy" id="2862362"/>
    <lineage>
        <taxon>Eukaryota</taxon>
        <taxon>Fungi</taxon>
        <taxon>Dikarya</taxon>
        <taxon>Basidiomycota</taxon>
        <taxon>Agaricomycotina</taxon>
        <taxon>Agaricomycetes</taxon>
        <taxon>Agaricomycetidae</taxon>
        <taxon>Agaricales</taxon>
        <taxon>Marasmiineae</taxon>
        <taxon>Mycenaceae</taxon>
        <taxon>Favolaschia</taxon>
    </lineage>
</organism>
<evidence type="ECO:0000256" key="2">
    <source>
        <dbReference type="ARBA" id="ARBA00022801"/>
    </source>
</evidence>
<reference evidence="6 7" key="1">
    <citation type="journal article" date="2024" name="J Genomics">
        <title>Draft genome sequencing and assembly of Favolaschia claudopus CIRM-BRFM 2984 isolated from oak limbs.</title>
        <authorList>
            <person name="Navarro D."/>
            <person name="Drula E."/>
            <person name="Chaduli D."/>
            <person name="Cazenave R."/>
            <person name="Ahrendt S."/>
            <person name="Wang J."/>
            <person name="Lipzen A."/>
            <person name="Daum C."/>
            <person name="Barry K."/>
            <person name="Grigoriev I.V."/>
            <person name="Favel A."/>
            <person name="Rosso M.N."/>
            <person name="Martin F."/>
        </authorList>
    </citation>
    <scope>NUCLEOTIDE SEQUENCE [LARGE SCALE GENOMIC DNA]</scope>
    <source>
        <strain evidence="6 7">CIRM-BRFM 2984</strain>
    </source>
</reference>
<dbReference type="InterPro" id="IPR006085">
    <property type="entry name" value="XPG_DNA_repair_N"/>
</dbReference>
<dbReference type="EMBL" id="JAWWNJ010000022">
    <property type="protein sequence ID" value="KAK7033786.1"/>
    <property type="molecule type" value="Genomic_DNA"/>
</dbReference>
<evidence type="ECO:0000259" key="5">
    <source>
        <dbReference type="SMART" id="SM00485"/>
    </source>
</evidence>
<evidence type="ECO:0000256" key="3">
    <source>
        <dbReference type="SAM" id="MobiDB-lite"/>
    </source>
</evidence>
<keyword evidence="7" id="KW-1185">Reference proteome</keyword>
<dbReference type="CDD" id="cd09870">
    <property type="entry name" value="PIN_YEN1"/>
    <property type="match status" value="1"/>
</dbReference>
<dbReference type="GO" id="GO:0017108">
    <property type="term" value="F:5'-flap endonuclease activity"/>
    <property type="evidence" value="ECO:0007669"/>
    <property type="project" value="TreeGrafter"/>
</dbReference>
<proteinExistence type="predicted"/>
<feature type="domain" description="XPG N-terminal" evidence="5">
    <location>
        <begin position="48"/>
        <end position="154"/>
    </location>
</feature>
<evidence type="ECO:0000256" key="1">
    <source>
        <dbReference type="ARBA" id="ARBA00022722"/>
    </source>
</evidence>
<evidence type="ECO:0000313" key="6">
    <source>
        <dbReference type="EMBL" id="KAK7033786.1"/>
    </source>
</evidence>
<dbReference type="SUPFAM" id="SSF47807">
    <property type="entry name" value="5' to 3' exonuclease, C-terminal subdomain"/>
    <property type="match status" value="1"/>
</dbReference>
<accession>A0AAW0C4Q4</accession>
<keyword evidence="1" id="KW-0540">Nuclease</keyword>
<dbReference type="GO" id="GO:0006281">
    <property type="term" value="P:DNA repair"/>
    <property type="evidence" value="ECO:0007669"/>
    <property type="project" value="UniProtKB-ARBA"/>
</dbReference>
<dbReference type="SMART" id="SM00485">
    <property type="entry name" value="XPGN"/>
    <property type="match status" value="1"/>
</dbReference>
<evidence type="ECO:0000259" key="4">
    <source>
        <dbReference type="SMART" id="SM00484"/>
    </source>
</evidence>
<sequence length="569" mass="61996">MIRFLLTRFTTNNVLLEHIGGLYMSICIPIVASQHSSSSIVLLSAPTMGIPGLWKQLKTIEQKISLHDLAVKTGFIGNATGKRAFCVGIDASSWMCRACALPGYTESPELVTLFARCSRLFGLPFIPVFIFDGPARPSIKRGKVVKGDDHWLTASFQSMIEGFGFYWFTAPGEAEATLSAMTSFGIPCRIDAILTDDSDVFVFGAEVVLRIRSEDNENYSASRYSAFDIAQQLNLSRPDFILIALLAGGDYSDGLEGCGIAIAYGLAQAGLGQQLIHGLNVLAGADPEAFLSQWRVAVQRELQMNSSGKLPHRYPSLAAKIPDDFPDLRVINLYLHPTIAELECGPPIALSLNAPRLGALARFAEVHFAWGDSVGILTHFANSLFGGLVVRGLVDAALTLDNSSPFGLTPSIIASVVGERAHRSTGFLAELRLVPDIHPDFLTVALDAIKGQRDPTDGAKAAVAEWIKTRLPKIRAWVPRSMVELVYPSLVLDYVSAKEMKKTRKKPNSKCHSATFKGDKVKSKSSQGSMPTPRNLKHTATLPKRYSVRNLTHHGREVLELVSDSDGEF</sequence>
<dbReference type="Gene3D" id="3.40.50.1010">
    <property type="entry name" value="5'-nuclease"/>
    <property type="match status" value="2"/>
</dbReference>
<dbReference type="SUPFAM" id="SSF88723">
    <property type="entry name" value="PIN domain-like"/>
    <property type="match status" value="1"/>
</dbReference>
<feature type="region of interest" description="Disordered" evidence="3">
    <location>
        <begin position="503"/>
        <end position="542"/>
    </location>
</feature>
<dbReference type="InterPro" id="IPR036279">
    <property type="entry name" value="5-3_exonuclease_C_sf"/>
</dbReference>
<dbReference type="InterPro" id="IPR006086">
    <property type="entry name" value="XPG-I_dom"/>
</dbReference>
<dbReference type="Pfam" id="PF00867">
    <property type="entry name" value="XPG_I"/>
    <property type="match status" value="1"/>
</dbReference>
<dbReference type="PRINTS" id="PR00853">
    <property type="entry name" value="XPGRADSUPER"/>
</dbReference>
<dbReference type="SMART" id="SM00484">
    <property type="entry name" value="XPGI"/>
    <property type="match status" value="1"/>
</dbReference>
<dbReference type="PANTHER" id="PTHR11081">
    <property type="entry name" value="FLAP ENDONUCLEASE FAMILY MEMBER"/>
    <property type="match status" value="1"/>
</dbReference>
<name>A0AAW0C4Q4_9AGAR</name>
<dbReference type="PANTHER" id="PTHR11081:SF75">
    <property type="entry name" value="ENDONUCLEASE, PUTATIVE (AFU_ORTHOLOGUE AFUA_3G13260)-RELATED"/>
    <property type="match status" value="1"/>
</dbReference>
<dbReference type="Proteomes" id="UP001362999">
    <property type="component" value="Unassembled WGS sequence"/>
</dbReference>
<protein>
    <submittedName>
        <fullName evidence="6">PIN domain-like protein</fullName>
    </submittedName>
</protein>
<comment type="caution">
    <text evidence="6">The sequence shown here is derived from an EMBL/GenBank/DDBJ whole genome shotgun (WGS) entry which is preliminary data.</text>
</comment>